<keyword evidence="8" id="KW-0934">Plastid</keyword>
<protein>
    <submittedName>
        <fullName evidence="8">Photosystem II protein J</fullName>
    </submittedName>
</protein>
<evidence type="ECO:0000256" key="5">
    <source>
        <dbReference type="ARBA" id="ARBA00023136"/>
    </source>
</evidence>
<evidence type="ECO:0000313" key="8">
    <source>
        <dbReference type="EMBL" id="ATG27174.1"/>
    </source>
</evidence>
<evidence type="ECO:0000256" key="2">
    <source>
        <dbReference type="ARBA" id="ARBA00022531"/>
    </source>
</evidence>
<evidence type="ECO:0000256" key="7">
    <source>
        <dbReference type="SAM" id="Phobius"/>
    </source>
</evidence>
<sequence>MKTRIPFWIIATVVALLVIVLVGLFFYGSYFGVGSSL</sequence>
<dbReference type="PANTHER" id="PTHR34812">
    <property type="entry name" value="PHOTOSYSTEM II REACTION CENTER PROTEIN J"/>
    <property type="match status" value="1"/>
</dbReference>
<keyword evidence="5 7" id="KW-0472">Membrane</keyword>
<dbReference type="Pfam" id="PF01788">
    <property type="entry name" value="PsbJ"/>
    <property type="match status" value="1"/>
</dbReference>
<keyword evidence="4 7" id="KW-1133">Transmembrane helix</keyword>
<dbReference type="InterPro" id="IPR002682">
    <property type="entry name" value="PSII_PsbJ"/>
</dbReference>
<feature type="transmembrane region" description="Helical" evidence="7">
    <location>
        <begin position="7"/>
        <end position="27"/>
    </location>
</feature>
<dbReference type="SUPFAM" id="SSF161021">
    <property type="entry name" value="Photosystem II reaction center protein J, PsbJ"/>
    <property type="match status" value="1"/>
</dbReference>
<dbReference type="GO" id="GO:0015979">
    <property type="term" value="P:photosynthesis"/>
    <property type="evidence" value="ECO:0007669"/>
    <property type="project" value="UniProtKB-KW"/>
</dbReference>
<geneLocation type="plastid" evidence="8"/>
<evidence type="ECO:0000256" key="6">
    <source>
        <dbReference type="ARBA" id="ARBA00023276"/>
    </source>
</evidence>
<dbReference type="PANTHER" id="PTHR34812:SF3">
    <property type="entry name" value="PHOTOSYSTEM II REACTION CENTER PROTEIN J"/>
    <property type="match status" value="1"/>
</dbReference>
<dbReference type="GO" id="GO:0009539">
    <property type="term" value="C:photosystem II reaction center"/>
    <property type="evidence" value="ECO:0007669"/>
    <property type="project" value="InterPro"/>
</dbReference>
<organism evidence="8">
    <name type="scientific">Cyphia schlechteri</name>
    <dbReference type="NCBI Taxonomy" id="2041121"/>
    <lineage>
        <taxon>Eukaryota</taxon>
        <taxon>Viridiplantae</taxon>
        <taxon>Streptophyta</taxon>
        <taxon>Embryophyta</taxon>
        <taxon>Tracheophyta</taxon>
        <taxon>Spermatophyta</taxon>
        <taxon>Magnoliopsida</taxon>
        <taxon>eudicotyledons</taxon>
        <taxon>Gunneridae</taxon>
        <taxon>Pentapetalae</taxon>
        <taxon>asterids</taxon>
        <taxon>campanulids</taxon>
        <taxon>Asterales</taxon>
        <taxon>Campanulaceae</taxon>
        <taxon>Cyphia</taxon>
    </lineage>
</organism>
<reference evidence="8" key="2">
    <citation type="submission" date="2017-08" db="EMBL/GenBank/DDBJ databases">
        <authorList>
            <person name="Knox E.B."/>
        </authorList>
    </citation>
    <scope>NUCLEOTIDE SEQUENCE</scope>
</reference>
<keyword evidence="2" id="KW-0602">Photosynthesis</keyword>
<name>A0A291F4V8_9ASTR</name>
<evidence type="ECO:0000256" key="1">
    <source>
        <dbReference type="ARBA" id="ARBA00022469"/>
    </source>
</evidence>
<evidence type="ECO:0000256" key="3">
    <source>
        <dbReference type="ARBA" id="ARBA00022692"/>
    </source>
</evidence>
<dbReference type="RefSeq" id="YP_009436799.1">
    <property type="nucleotide sequence ID" value="NC_036093.1"/>
</dbReference>
<dbReference type="AlphaFoldDB" id="A0A291F4V8"/>
<reference evidence="8" key="1">
    <citation type="journal article" date="2014" name="Proc. Natl. Acad. Sci. U.S.A.">
        <title>The dynamic history of plastid genomes in the Campanulaceae sensu lato is unique among angiosperms.</title>
        <authorList>
            <person name="Knox E.B."/>
        </authorList>
    </citation>
    <scope>NUCLEOTIDE SEQUENCE</scope>
</reference>
<dbReference type="EMBL" id="MF770630">
    <property type="protein sequence ID" value="ATG27174.1"/>
    <property type="molecule type" value="Genomic_DNA"/>
</dbReference>
<dbReference type="Gene3D" id="6.10.250.2070">
    <property type="match status" value="1"/>
</dbReference>
<evidence type="ECO:0000256" key="4">
    <source>
        <dbReference type="ARBA" id="ARBA00022989"/>
    </source>
</evidence>
<keyword evidence="3 7" id="KW-0812">Transmembrane</keyword>
<keyword evidence="6" id="KW-0604">Photosystem II</keyword>
<keyword evidence="1" id="KW-0674">Reaction center</keyword>
<accession>A0A291F4V8</accession>
<dbReference type="InterPro" id="IPR037267">
    <property type="entry name" value="PSII_PsbJ_sf"/>
</dbReference>
<dbReference type="GeneID" id="34729739"/>
<proteinExistence type="predicted"/>
<gene>
    <name evidence="8" type="primary">psbJ</name>
    <name evidence="8" type="ORF">Cyp_sch1Pt0060</name>
</gene>